<dbReference type="RefSeq" id="WP_091225970.1">
    <property type="nucleotide sequence ID" value="NZ_FNBG01000001.1"/>
</dbReference>
<dbReference type="InterPro" id="IPR020904">
    <property type="entry name" value="Sc_DH/Rdtase_CS"/>
</dbReference>
<dbReference type="OrthoDB" id="9803333at2"/>
<dbReference type="NCBIfam" id="NF005559">
    <property type="entry name" value="PRK07231.1"/>
    <property type="match status" value="1"/>
</dbReference>
<dbReference type="InterPro" id="IPR036291">
    <property type="entry name" value="NAD(P)-bd_dom_sf"/>
</dbReference>
<dbReference type="CDD" id="cd05233">
    <property type="entry name" value="SDR_c"/>
    <property type="match status" value="1"/>
</dbReference>
<dbReference type="SUPFAM" id="SSF51735">
    <property type="entry name" value="NAD(P)-binding Rossmann-fold domains"/>
    <property type="match status" value="1"/>
</dbReference>
<dbReference type="Pfam" id="PF13561">
    <property type="entry name" value="adh_short_C2"/>
    <property type="match status" value="1"/>
</dbReference>
<name>A0A1G7EHM0_9BACL</name>
<evidence type="ECO:0008006" key="5">
    <source>
        <dbReference type="Google" id="ProtNLM"/>
    </source>
</evidence>
<evidence type="ECO:0000256" key="1">
    <source>
        <dbReference type="ARBA" id="ARBA00006484"/>
    </source>
</evidence>
<dbReference type="PANTHER" id="PTHR24321:SF8">
    <property type="entry name" value="ESTRADIOL 17-BETA-DEHYDROGENASE 8-RELATED"/>
    <property type="match status" value="1"/>
</dbReference>
<dbReference type="AlphaFoldDB" id="A0A1G7EHM0"/>
<keyword evidence="4" id="KW-1185">Reference proteome</keyword>
<dbReference type="InterPro" id="IPR002347">
    <property type="entry name" value="SDR_fam"/>
</dbReference>
<dbReference type="GO" id="GO:0016491">
    <property type="term" value="F:oxidoreductase activity"/>
    <property type="evidence" value="ECO:0007669"/>
    <property type="project" value="UniProtKB-KW"/>
</dbReference>
<dbReference type="PROSITE" id="PS00061">
    <property type="entry name" value="ADH_SHORT"/>
    <property type="match status" value="1"/>
</dbReference>
<dbReference type="FunFam" id="3.40.50.720:FF:000084">
    <property type="entry name" value="Short-chain dehydrogenase reductase"/>
    <property type="match status" value="1"/>
</dbReference>
<accession>A0A1G7EHM0</accession>
<evidence type="ECO:0000313" key="3">
    <source>
        <dbReference type="EMBL" id="SDE63057.1"/>
    </source>
</evidence>
<dbReference type="Gene3D" id="3.40.50.720">
    <property type="entry name" value="NAD(P)-binding Rossmann-like Domain"/>
    <property type="match status" value="1"/>
</dbReference>
<keyword evidence="2" id="KW-0560">Oxidoreductase</keyword>
<dbReference type="PRINTS" id="PR00081">
    <property type="entry name" value="GDHRDH"/>
</dbReference>
<protein>
    <recommendedName>
        <fullName evidence="5">NAD(P)-dependent dehydrogenase, short-chain alcohol dehydrogenase family</fullName>
    </recommendedName>
</protein>
<evidence type="ECO:0000313" key="4">
    <source>
        <dbReference type="Proteomes" id="UP000198972"/>
    </source>
</evidence>
<sequence>MSLAFEGLTVIVTGAGQGIGKGVATAYAREGAAVVVADISEEAGQLTVQEIVQTGGQAINVPCDVRKEEDIKKLIAQAEREFGKIDILINNAGVSRFKSLFELTVDDWDDVLNTNVRGCFLASKEAAKFMRLNDHGGAVVNIASTRSMMSEPNTEAYSASKGAIVALSHALAITLGEEGIRVNCISPGWIETGDYGALRDIDHQQHPAGRVGTPEDIARACLYLTHPNNDFVTGTHLVVDGGMTRKMIYEE</sequence>
<evidence type="ECO:0000256" key="2">
    <source>
        <dbReference type="ARBA" id="ARBA00023002"/>
    </source>
</evidence>
<proteinExistence type="inferred from homology"/>
<comment type="similarity">
    <text evidence="1">Belongs to the short-chain dehydrogenases/reductases (SDR) family.</text>
</comment>
<dbReference type="PRINTS" id="PR00080">
    <property type="entry name" value="SDRFAMILY"/>
</dbReference>
<gene>
    <name evidence="3" type="ORF">SAMN04488542_101208</name>
</gene>
<dbReference type="Proteomes" id="UP000198972">
    <property type="component" value="Unassembled WGS sequence"/>
</dbReference>
<reference evidence="3 4" key="1">
    <citation type="submission" date="2016-10" db="EMBL/GenBank/DDBJ databases">
        <authorList>
            <person name="de Groot N.N."/>
        </authorList>
    </citation>
    <scope>NUCLEOTIDE SEQUENCE [LARGE SCALE GENOMIC DNA]</scope>
    <source>
        <strain evidence="3 4">DSM 28129</strain>
    </source>
</reference>
<dbReference type="EMBL" id="FNBG01000001">
    <property type="protein sequence ID" value="SDE63057.1"/>
    <property type="molecule type" value="Genomic_DNA"/>
</dbReference>
<dbReference type="PANTHER" id="PTHR24321">
    <property type="entry name" value="DEHYDROGENASES, SHORT CHAIN"/>
    <property type="match status" value="1"/>
</dbReference>
<dbReference type="GO" id="GO:0008206">
    <property type="term" value="P:bile acid metabolic process"/>
    <property type="evidence" value="ECO:0007669"/>
    <property type="project" value="UniProtKB-ARBA"/>
</dbReference>
<dbReference type="STRING" id="670482.SAMN04488542_101208"/>
<organism evidence="3 4">
    <name type="scientific">Fontibacillus panacisegetis</name>
    <dbReference type="NCBI Taxonomy" id="670482"/>
    <lineage>
        <taxon>Bacteria</taxon>
        <taxon>Bacillati</taxon>
        <taxon>Bacillota</taxon>
        <taxon>Bacilli</taxon>
        <taxon>Bacillales</taxon>
        <taxon>Paenibacillaceae</taxon>
        <taxon>Fontibacillus</taxon>
    </lineage>
</organism>